<evidence type="ECO:0000259" key="3">
    <source>
        <dbReference type="PROSITE" id="PS50158"/>
    </source>
</evidence>
<feature type="compositionally biased region" description="Basic and acidic residues" evidence="2">
    <location>
        <begin position="668"/>
        <end position="683"/>
    </location>
</feature>
<reference evidence="5" key="1">
    <citation type="journal article" date="2023" name="Mol. Phylogenet. Evol.">
        <title>Genome-scale phylogeny and comparative genomics of the fungal order Sordariales.</title>
        <authorList>
            <person name="Hensen N."/>
            <person name="Bonometti L."/>
            <person name="Westerberg I."/>
            <person name="Brannstrom I.O."/>
            <person name="Guillou S."/>
            <person name="Cros-Aarteil S."/>
            <person name="Calhoun S."/>
            <person name="Haridas S."/>
            <person name="Kuo A."/>
            <person name="Mondo S."/>
            <person name="Pangilinan J."/>
            <person name="Riley R."/>
            <person name="LaButti K."/>
            <person name="Andreopoulos B."/>
            <person name="Lipzen A."/>
            <person name="Chen C."/>
            <person name="Yan M."/>
            <person name="Daum C."/>
            <person name="Ng V."/>
            <person name="Clum A."/>
            <person name="Steindorff A."/>
            <person name="Ohm R.A."/>
            <person name="Martin F."/>
            <person name="Silar P."/>
            <person name="Natvig D.O."/>
            <person name="Lalanne C."/>
            <person name="Gautier V."/>
            <person name="Ament-Velasquez S.L."/>
            <person name="Kruys A."/>
            <person name="Hutchinson M.I."/>
            <person name="Powell A.J."/>
            <person name="Barry K."/>
            <person name="Miller A.N."/>
            <person name="Grigoriev I.V."/>
            <person name="Debuchy R."/>
            <person name="Gladieux P."/>
            <person name="Hiltunen Thoren M."/>
            <person name="Johannesson H."/>
        </authorList>
    </citation>
    <scope>NUCLEOTIDE SEQUENCE [LARGE SCALE GENOMIC DNA]</scope>
    <source>
        <strain evidence="5">CBS 340.73</strain>
    </source>
</reference>
<feature type="region of interest" description="Disordered" evidence="2">
    <location>
        <begin position="529"/>
        <end position="781"/>
    </location>
</feature>
<dbReference type="PROSITE" id="PS50158">
    <property type="entry name" value="ZF_CCHC"/>
    <property type="match status" value="1"/>
</dbReference>
<protein>
    <recommendedName>
        <fullName evidence="3">CCHC-type domain-containing protein</fullName>
    </recommendedName>
</protein>
<dbReference type="Pfam" id="PF00098">
    <property type="entry name" value="zf-CCHC"/>
    <property type="match status" value="1"/>
</dbReference>
<name>A0AAN6S847_9PEZI</name>
<feature type="compositionally biased region" description="Low complexity" evidence="2">
    <location>
        <begin position="98"/>
        <end position="117"/>
    </location>
</feature>
<dbReference type="GO" id="GO:0008270">
    <property type="term" value="F:zinc ion binding"/>
    <property type="evidence" value="ECO:0007669"/>
    <property type="project" value="UniProtKB-KW"/>
</dbReference>
<feature type="compositionally biased region" description="Pro residues" evidence="2">
    <location>
        <begin position="176"/>
        <end position="188"/>
    </location>
</feature>
<dbReference type="InterPro" id="IPR036875">
    <property type="entry name" value="Znf_CCHC_sf"/>
</dbReference>
<evidence type="ECO:0000313" key="5">
    <source>
        <dbReference type="Proteomes" id="UP001303473"/>
    </source>
</evidence>
<dbReference type="SUPFAM" id="SSF57756">
    <property type="entry name" value="Retrovirus zinc finger-like domains"/>
    <property type="match status" value="1"/>
</dbReference>
<keyword evidence="1" id="KW-0862">Zinc</keyword>
<feature type="region of interest" description="Disordered" evidence="2">
    <location>
        <begin position="39"/>
        <end position="396"/>
    </location>
</feature>
<feature type="compositionally biased region" description="Pro residues" evidence="2">
    <location>
        <begin position="154"/>
        <end position="167"/>
    </location>
</feature>
<keyword evidence="5" id="KW-1185">Reference proteome</keyword>
<feature type="compositionally biased region" description="Pro residues" evidence="2">
    <location>
        <begin position="118"/>
        <end position="127"/>
    </location>
</feature>
<feature type="compositionally biased region" description="Basic and acidic residues" evidence="2">
    <location>
        <begin position="767"/>
        <end position="778"/>
    </location>
</feature>
<dbReference type="Gene3D" id="4.10.60.10">
    <property type="entry name" value="Zinc finger, CCHC-type"/>
    <property type="match status" value="1"/>
</dbReference>
<dbReference type="EMBL" id="MU853766">
    <property type="protein sequence ID" value="KAK3943326.1"/>
    <property type="molecule type" value="Genomic_DNA"/>
</dbReference>
<proteinExistence type="predicted"/>
<dbReference type="SMART" id="SM00343">
    <property type="entry name" value="ZnF_C2HC"/>
    <property type="match status" value="1"/>
</dbReference>
<feature type="compositionally biased region" description="Basic and acidic residues" evidence="2">
    <location>
        <begin position="48"/>
        <end position="66"/>
    </location>
</feature>
<organism evidence="4 5">
    <name type="scientific">Diplogelasinospora grovesii</name>
    <dbReference type="NCBI Taxonomy" id="303347"/>
    <lineage>
        <taxon>Eukaryota</taxon>
        <taxon>Fungi</taxon>
        <taxon>Dikarya</taxon>
        <taxon>Ascomycota</taxon>
        <taxon>Pezizomycotina</taxon>
        <taxon>Sordariomycetes</taxon>
        <taxon>Sordariomycetidae</taxon>
        <taxon>Sordariales</taxon>
        <taxon>Diplogelasinosporaceae</taxon>
        <taxon>Diplogelasinospora</taxon>
    </lineage>
</organism>
<feature type="domain" description="CCHC-type" evidence="3">
    <location>
        <begin position="17"/>
        <end position="32"/>
    </location>
</feature>
<feature type="compositionally biased region" description="Basic residues" evidence="2">
    <location>
        <begin position="689"/>
        <end position="703"/>
    </location>
</feature>
<feature type="compositionally biased region" description="Basic residues" evidence="2">
    <location>
        <begin position="283"/>
        <end position="292"/>
    </location>
</feature>
<evidence type="ECO:0000256" key="2">
    <source>
        <dbReference type="SAM" id="MobiDB-lite"/>
    </source>
</evidence>
<gene>
    <name evidence="4" type="ORF">QBC46DRAFT_456898</name>
</gene>
<dbReference type="InterPro" id="IPR001878">
    <property type="entry name" value="Znf_CCHC"/>
</dbReference>
<feature type="compositionally biased region" description="Pro residues" evidence="2">
    <location>
        <begin position="88"/>
        <end position="97"/>
    </location>
</feature>
<keyword evidence="1" id="KW-0479">Metal-binding</keyword>
<feature type="compositionally biased region" description="Basic and acidic residues" evidence="2">
    <location>
        <begin position="334"/>
        <end position="370"/>
    </location>
</feature>
<feature type="compositionally biased region" description="Pro residues" evidence="2">
    <location>
        <begin position="213"/>
        <end position="252"/>
    </location>
</feature>
<keyword evidence="1" id="KW-0863">Zinc-finger</keyword>
<dbReference type="GO" id="GO:0003676">
    <property type="term" value="F:nucleic acid binding"/>
    <property type="evidence" value="ECO:0007669"/>
    <property type="project" value="InterPro"/>
</dbReference>
<evidence type="ECO:0000256" key="1">
    <source>
        <dbReference type="PROSITE-ProRule" id="PRU00047"/>
    </source>
</evidence>
<feature type="compositionally biased region" description="Basic and acidic residues" evidence="2">
    <location>
        <begin position="573"/>
        <end position="586"/>
    </location>
</feature>
<feature type="compositionally biased region" description="Basic and acidic residues" evidence="2">
    <location>
        <begin position="743"/>
        <end position="752"/>
    </location>
</feature>
<sequence>MASAAPGQSPAEQEAVCYNCGAKGHWVIACPEPTRAVPAGLKRWQSQHQERNKPTDRNKSSHEKKGPVVTRYPVPVGQGPTITRYGLPQPPYPPEASPPALQGYAQPYQTPAPYGAAYPPPPPPPPAQYGHYPTAPPPLPLPPAPQPALQYGHQPPPYGQPQYPAPYPAQGYYPNHAPPPPPSYPPTGYPMQPQYSAQPPPPPPPAAYSHPYPTGPPLPPPDYSQYPTGPPSGPAPDYGPPPPNTEHYPAPPGWEQQPHGYGLPPPPAPPFLSFSPPMSHSTPGHHRGKHQKDKGFRRSNKEKQRSEKRSDKRAERRSEKRSDNRSPTRNAANRGERPSKQERRAAKDEQASKDKQLPKDKQPPRDKQPPKDVAPQTPPISEAKVDTEDIGDGEWNVASEEDLKIVFAENKTKEADPVGIPLTCKWNDEPTIPPAYNATCIKSEFFNENNQKEFVASIRESSLWARVRLDPVFKRFPGMIMRRFSTNEHEYPTYHPSPPPSPSAVIKLPPRYQIDRHALKDMSETQNMENNIRSGRNGPDHSSPANRRKRDSSAHSHDRSRDSWVTGSLTTKRSYDDHHQEKDDRVRKKARNSPSPVETPRVQKHARATTPPRRITPSPDKHPIGRDAWSPQTGDTRRIASSDHHRDNRSPASREDSRETRAPYSSNLRHDSGYHSGQSHERLPSSYRDHHRPRSWSRSRSRSRSPERSYQRRRFRSKSRGRPPSRSRSPRRGRSRSRASSPHSDRTPRSRSESPLTALEAELLGYEPEKSKTTEPKKPIKRRVKVAAAFSRRW</sequence>
<comment type="caution">
    <text evidence="4">The sequence shown here is derived from an EMBL/GenBank/DDBJ whole genome shotgun (WGS) entry which is preliminary data.</text>
</comment>
<feature type="compositionally biased region" description="Pro residues" evidence="2">
    <location>
        <begin position="134"/>
        <end position="146"/>
    </location>
</feature>
<evidence type="ECO:0000313" key="4">
    <source>
        <dbReference type="EMBL" id="KAK3943326.1"/>
    </source>
</evidence>
<dbReference type="AlphaFoldDB" id="A0AAN6S847"/>
<feature type="compositionally biased region" description="Basic and acidic residues" evidence="2">
    <location>
        <begin position="635"/>
        <end position="661"/>
    </location>
</feature>
<feature type="compositionally biased region" description="Basic and acidic residues" evidence="2">
    <location>
        <begin position="293"/>
        <end position="326"/>
    </location>
</feature>
<feature type="compositionally biased region" description="Basic residues" evidence="2">
    <location>
        <begin position="711"/>
        <end position="737"/>
    </location>
</feature>
<feature type="compositionally biased region" description="Basic and acidic residues" evidence="2">
    <location>
        <begin position="551"/>
        <end position="562"/>
    </location>
</feature>
<accession>A0AAN6S847</accession>
<dbReference type="Proteomes" id="UP001303473">
    <property type="component" value="Unassembled WGS sequence"/>
</dbReference>